<organism evidence="4 5">
    <name type="scientific">Carboxylicivirga marina</name>
    <dbReference type="NCBI Taxonomy" id="2800988"/>
    <lineage>
        <taxon>Bacteria</taxon>
        <taxon>Pseudomonadati</taxon>
        <taxon>Bacteroidota</taxon>
        <taxon>Bacteroidia</taxon>
        <taxon>Marinilabiliales</taxon>
        <taxon>Marinilabiliaceae</taxon>
        <taxon>Carboxylicivirga</taxon>
    </lineage>
</organism>
<dbReference type="Pfam" id="PF13505">
    <property type="entry name" value="OMP_b-brl"/>
    <property type="match status" value="1"/>
</dbReference>
<dbReference type="InterPro" id="IPR011250">
    <property type="entry name" value="OMP/PagP_B-barrel"/>
</dbReference>
<name>A0ABS1HK24_9BACT</name>
<evidence type="ECO:0000259" key="3">
    <source>
        <dbReference type="Pfam" id="PF13505"/>
    </source>
</evidence>
<proteinExistence type="predicted"/>
<dbReference type="InterPro" id="IPR027385">
    <property type="entry name" value="Beta-barrel_OMP"/>
</dbReference>
<feature type="chain" id="PRO_5046698714" evidence="2">
    <location>
        <begin position="21"/>
        <end position="191"/>
    </location>
</feature>
<evidence type="ECO:0000256" key="1">
    <source>
        <dbReference type="ARBA" id="ARBA00022729"/>
    </source>
</evidence>
<evidence type="ECO:0000256" key="2">
    <source>
        <dbReference type="SAM" id="SignalP"/>
    </source>
</evidence>
<evidence type="ECO:0000313" key="5">
    <source>
        <dbReference type="Proteomes" id="UP000605676"/>
    </source>
</evidence>
<keyword evidence="5" id="KW-1185">Reference proteome</keyword>
<dbReference type="Gene3D" id="2.40.160.20">
    <property type="match status" value="1"/>
</dbReference>
<dbReference type="SUPFAM" id="SSF56925">
    <property type="entry name" value="OMPA-like"/>
    <property type="match status" value="1"/>
</dbReference>
<sequence length="191" mass="20634">MKKILTIIAVIAMASLSSFAQTEKGKWVFSGSSDLSFTTTTMTLEYDGEEMGDSDLSSFNLTPTIAYFVADDFALGLGMNVENSKQDDYTTNSLLVGPIARYYVGGSSSVKPYLQAAYFFGSQKEDDDVDEAKAKASSWEIGGGAAIFLNEFASLDMSLGYGNATLTSNDDDKFKVKVKGLAVNVGFSFYF</sequence>
<dbReference type="EMBL" id="JAENRR010000024">
    <property type="protein sequence ID" value="MBK3517955.1"/>
    <property type="molecule type" value="Genomic_DNA"/>
</dbReference>
<dbReference type="Proteomes" id="UP000605676">
    <property type="component" value="Unassembled WGS sequence"/>
</dbReference>
<comment type="caution">
    <text evidence="4">The sequence shown here is derived from an EMBL/GenBank/DDBJ whole genome shotgun (WGS) entry which is preliminary data.</text>
</comment>
<feature type="signal peptide" evidence="2">
    <location>
        <begin position="1"/>
        <end position="20"/>
    </location>
</feature>
<accession>A0ABS1HK24</accession>
<gene>
    <name evidence="4" type="ORF">JIV24_11480</name>
</gene>
<dbReference type="RefSeq" id="WP_200465184.1">
    <property type="nucleotide sequence ID" value="NZ_JAENRR010000024.1"/>
</dbReference>
<evidence type="ECO:0000313" key="4">
    <source>
        <dbReference type="EMBL" id="MBK3517955.1"/>
    </source>
</evidence>
<feature type="domain" description="Outer membrane protein beta-barrel" evidence="3">
    <location>
        <begin position="7"/>
        <end position="189"/>
    </location>
</feature>
<protein>
    <submittedName>
        <fullName evidence="4">Outer membrane beta-barrel protein</fullName>
    </submittedName>
</protein>
<reference evidence="4 5" key="1">
    <citation type="submission" date="2021-01" db="EMBL/GenBank/DDBJ databases">
        <title>Carboxyliciviraga sp.nov., isolated from coastal sediments.</title>
        <authorList>
            <person name="Lu D."/>
            <person name="Zhang T."/>
        </authorList>
    </citation>
    <scope>NUCLEOTIDE SEQUENCE [LARGE SCALE GENOMIC DNA]</scope>
    <source>
        <strain evidence="4 5">N1Y132</strain>
    </source>
</reference>
<keyword evidence="1 2" id="KW-0732">Signal</keyword>